<feature type="chain" id="PRO_5038766565" description="Secreted protein" evidence="1">
    <location>
        <begin position="22"/>
        <end position="73"/>
    </location>
</feature>
<keyword evidence="1" id="KW-0732">Signal</keyword>
<sequence>MRRKLAVVAASVMMASGVSLVAAPAASAHPGVGFEVHDTQEQCLQSLFNHVVAGQWRINCIGFLRTPYILFHY</sequence>
<feature type="signal peptide" evidence="1">
    <location>
        <begin position="1"/>
        <end position="21"/>
    </location>
</feature>
<evidence type="ECO:0000256" key="1">
    <source>
        <dbReference type="SAM" id="SignalP"/>
    </source>
</evidence>
<name>A0A927PM91_9ACTN</name>
<evidence type="ECO:0008006" key="4">
    <source>
        <dbReference type="Google" id="ProtNLM"/>
    </source>
</evidence>
<protein>
    <recommendedName>
        <fullName evidence="4">Secreted protein</fullName>
    </recommendedName>
</protein>
<dbReference type="Proteomes" id="UP000642993">
    <property type="component" value="Unassembled WGS sequence"/>
</dbReference>
<organism evidence="2 3">
    <name type="scientific">Lolliginicoccus lacisalsi</name>
    <dbReference type="NCBI Taxonomy" id="2742202"/>
    <lineage>
        <taxon>Bacteria</taxon>
        <taxon>Bacillati</taxon>
        <taxon>Actinomycetota</taxon>
        <taxon>Actinomycetes</taxon>
        <taxon>Mycobacteriales</taxon>
        <taxon>Hoyosellaceae</taxon>
        <taxon>Lolliginicoccus</taxon>
    </lineage>
</organism>
<dbReference type="RefSeq" id="WP_192038654.1">
    <property type="nucleotide sequence ID" value="NZ_JACYWE010000003.1"/>
</dbReference>
<dbReference type="AlphaFoldDB" id="A0A927PM91"/>
<evidence type="ECO:0000313" key="2">
    <source>
        <dbReference type="EMBL" id="MBD8506197.1"/>
    </source>
</evidence>
<comment type="caution">
    <text evidence="2">The sequence shown here is derived from an EMBL/GenBank/DDBJ whole genome shotgun (WGS) entry which is preliminary data.</text>
</comment>
<keyword evidence="3" id="KW-1185">Reference proteome</keyword>
<proteinExistence type="predicted"/>
<evidence type="ECO:0000313" key="3">
    <source>
        <dbReference type="Proteomes" id="UP000642993"/>
    </source>
</evidence>
<gene>
    <name evidence="2" type="ORF">HT102_06850</name>
</gene>
<accession>A0A927PM91</accession>
<reference evidence="2" key="1">
    <citation type="submission" date="2020-09" db="EMBL/GenBank/DDBJ databases">
        <title>Hoyosella lacisalsi sp. nov., a halotolerant actinobacterium isolated from soil of Lake Gudzhirganskoe.</title>
        <authorList>
            <person name="Yang Q."/>
            <person name="Guo P.Y."/>
            <person name="Liu S.W."/>
            <person name="Li F.N."/>
            <person name="Sun C.H."/>
        </authorList>
    </citation>
    <scope>NUCLEOTIDE SEQUENCE</scope>
    <source>
        <strain evidence="2">G463</strain>
    </source>
</reference>
<dbReference type="EMBL" id="JACYWE010000003">
    <property type="protein sequence ID" value="MBD8506197.1"/>
    <property type="molecule type" value="Genomic_DNA"/>
</dbReference>